<dbReference type="OrthoDB" id="384940at2"/>
<keyword evidence="4" id="KW-1185">Reference proteome</keyword>
<organism evidence="3 4">
    <name type="scientific">Acholeplasma brassicae</name>
    <dbReference type="NCBI Taxonomy" id="61635"/>
    <lineage>
        <taxon>Bacteria</taxon>
        <taxon>Bacillati</taxon>
        <taxon>Mycoplasmatota</taxon>
        <taxon>Mollicutes</taxon>
        <taxon>Acholeplasmatales</taxon>
        <taxon>Acholeplasmataceae</taxon>
        <taxon>Acholeplasma</taxon>
    </lineage>
</organism>
<dbReference type="STRING" id="61635.BN85316910"/>
<proteinExistence type="predicted"/>
<reference evidence="3 4" key="1">
    <citation type="journal article" date="2013" name="J. Mol. Microbiol. Biotechnol.">
        <title>Analysis of the Complete Genomes of Acholeplasma brassicae , A. palmae and A. laidlawii and Their Comparison to the Obligate Parasites from ' Candidatus Phytoplasma'.</title>
        <authorList>
            <person name="Kube M."/>
            <person name="Siewert C."/>
            <person name="Migdoll A.M."/>
            <person name="Duduk B."/>
            <person name="Holz S."/>
            <person name="Rabus R."/>
            <person name="Seemuller E."/>
            <person name="Mitrovic J."/>
            <person name="Muller I."/>
            <person name="Buttner C."/>
            <person name="Reinhardt R."/>
        </authorList>
    </citation>
    <scope>NUCLEOTIDE SEQUENCE [LARGE SCALE GENOMIC DNA]</scope>
    <source>
        <strain evidence="4">0502</strain>
    </source>
</reference>
<evidence type="ECO:0000256" key="1">
    <source>
        <dbReference type="SAM" id="SignalP"/>
    </source>
</evidence>
<evidence type="ECO:0000313" key="3">
    <source>
        <dbReference type="EMBL" id="CCV66712.1"/>
    </source>
</evidence>
<dbReference type="KEGG" id="abra:BN85316910"/>
<feature type="domain" description="Atrophied bacterial Ig" evidence="2">
    <location>
        <begin position="32"/>
        <end position="123"/>
    </location>
</feature>
<feature type="signal peptide" evidence="1">
    <location>
        <begin position="1"/>
        <end position="19"/>
    </location>
</feature>
<dbReference type="Proteomes" id="UP000032737">
    <property type="component" value="Chromosome"/>
</dbReference>
<dbReference type="HOGENOM" id="CLU_326444_0_0_14"/>
<name>U4KQ92_9MOLU</name>
<protein>
    <recommendedName>
        <fullName evidence="2">Atrophied bacterial Ig domain-containing protein</fullName>
    </recommendedName>
</protein>
<dbReference type="AlphaFoldDB" id="U4KQ92"/>
<evidence type="ECO:0000259" key="2">
    <source>
        <dbReference type="Pfam" id="PF20578"/>
    </source>
</evidence>
<keyword evidence="1" id="KW-0732">Signal</keyword>
<feature type="domain" description="Atrophied bacterial Ig" evidence="2">
    <location>
        <begin position="367"/>
        <end position="433"/>
    </location>
</feature>
<dbReference type="EMBL" id="FO681348">
    <property type="protein sequence ID" value="CCV66712.1"/>
    <property type="molecule type" value="Genomic_DNA"/>
</dbReference>
<gene>
    <name evidence="3" type="ORF">BN85316910</name>
</gene>
<sequence length="882" mass="93124">MKKALYFVFALALVLGLAACGEKTDPNQKAFDEAYQALNIVTNEDADKVITDFSVNTTLRGGAKAAWTSSDTNYAAVVASETGAIIKVTRPENGQGNKEIELTATVTLEKLSKTKKFSITILEMPLTETMTLSKLRDEKVAKDTDVTINDLVVVGLDQDAYYVSDGVTSMLVFGTPGPSIEVGLKGTVTAKVDVYFDAYQLKEVTWTNTTTGNEVVAVEGNLADFDMLSIDGNAEAITAQKLDNASYQVVSFSAKVVHRADFTGGANYQTTLVDPNSASNDAGFVLSYYKGLNHAALTLLDGIEITATAVIRELRDSRAVAPAIGDGSVPVYSLSILTFETRVLTDAEKVEFDEKNLSITTSFIEAGTVVLPSEGTFGSSIAWSFKNAEDVDNALVNLETGAVSMPTTGQVKTTVVATITSGAVEDTKEFTFVLGQPVLAKIDTAAAAATGDVVLVRGMVTSSEYYRTYFIQDETAGIAVYTSDAAMLATLKANVGKMVEVEGSKDLRSGLHQIAATRLVAVEGTVAVEAVVVTLGQTDLQDHVGSLVTLEDLTVTNVNTANYGNYEITLSDGTNTAMIKWDSRVTLSAEADADLKAMVKDAVVSITTPLAWSSSGAFLYFTDSTVVEFAVETDEMKVTADALALEVVSKVEASGNITLPVLGAKGSTISWASDNEAVISAAGVVVAPAEGTVTVKLTATIKLNEVTQTKEFNVVVGVSNVAASFDFGTSKQEGYVGTKNVVDSVSGNTIVFTTDGGQVTTSTFAPHDVMGAFLVLAPYKNTTDKTGTVTFSLGTVAATSVSFEASIWSPNDEDNVGTISVLQFQAKVGDEWVVVVDFLGEVENASYTSFSGDFDSASEFRFYGVGTSATCRVTIDNLVFGA</sequence>
<evidence type="ECO:0000313" key="4">
    <source>
        <dbReference type="Proteomes" id="UP000032737"/>
    </source>
</evidence>
<dbReference type="InterPro" id="IPR046780">
    <property type="entry name" value="aBig_2"/>
</dbReference>
<dbReference type="PROSITE" id="PS51257">
    <property type="entry name" value="PROKAR_LIPOPROTEIN"/>
    <property type="match status" value="1"/>
</dbReference>
<feature type="domain" description="Atrophied bacterial Ig" evidence="2">
    <location>
        <begin position="639"/>
        <end position="716"/>
    </location>
</feature>
<dbReference type="Pfam" id="PF20578">
    <property type="entry name" value="aBig_2"/>
    <property type="match status" value="3"/>
</dbReference>
<accession>U4KQ92</accession>
<dbReference type="RefSeq" id="WP_030005562.1">
    <property type="nucleotide sequence ID" value="NC_022549.1"/>
</dbReference>
<feature type="chain" id="PRO_5004651303" description="Atrophied bacterial Ig domain-containing protein" evidence="1">
    <location>
        <begin position="20"/>
        <end position="882"/>
    </location>
</feature>